<dbReference type="SUPFAM" id="SSF55874">
    <property type="entry name" value="ATPase domain of HSP90 chaperone/DNA topoisomerase II/histidine kinase"/>
    <property type="match status" value="1"/>
</dbReference>
<dbReference type="Proteomes" id="UP000294513">
    <property type="component" value="Unassembled WGS sequence"/>
</dbReference>
<keyword evidence="3" id="KW-0067">ATP-binding</keyword>
<dbReference type="AlphaFoldDB" id="A0A4R5B810"/>
<dbReference type="EMBL" id="SMKU01000165">
    <property type="protein sequence ID" value="TDD79814.1"/>
    <property type="molecule type" value="Genomic_DNA"/>
</dbReference>
<evidence type="ECO:0000313" key="3">
    <source>
        <dbReference type="EMBL" id="TDD79814.1"/>
    </source>
</evidence>
<keyword evidence="1" id="KW-0808">Transferase</keyword>
<gene>
    <name evidence="3" type="ORF">E1298_27060</name>
</gene>
<dbReference type="PANTHER" id="PTHR35526:SF3">
    <property type="entry name" value="ANTI-SIGMA-F FACTOR RSBW"/>
    <property type="match status" value="1"/>
</dbReference>
<proteinExistence type="predicted"/>
<dbReference type="CDD" id="cd16936">
    <property type="entry name" value="HATPase_RsbW-like"/>
    <property type="match status" value="1"/>
</dbReference>
<dbReference type="Pfam" id="PF13581">
    <property type="entry name" value="HATPase_c_2"/>
    <property type="match status" value="1"/>
</dbReference>
<evidence type="ECO:0000259" key="2">
    <source>
        <dbReference type="Pfam" id="PF13581"/>
    </source>
</evidence>
<comment type="caution">
    <text evidence="3">The sequence shown here is derived from an EMBL/GenBank/DDBJ whole genome shotgun (WGS) entry which is preliminary data.</text>
</comment>
<protein>
    <submittedName>
        <fullName evidence="3">ATP-binding protein</fullName>
    </submittedName>
</protein>
<feature type="domain" description="Histidine kinase/HSP90-like ATPase" evidence="2">
    <location>
        <begin position="19"/>
        <end position="127"/>
    </location>
</feature>
<name>A0A4R5B810_9ACTN</name>
<dbReference type="InterPro" id="IPR050267">
    <property type="entry name" value="Anti-sigma-factor_SerPK"/>
</dbReference>
<keyword evidence="4" id="KW-1185">Reference proteome</keyword>
<keyword evidence="1" id="KW-0418">Kinase</keyword>
<dbReference type="Gene3D" id="3.30.565.10">
    <property type="entry name" value="Histidine kinase-like ATPase, C-terminal domain"/>
    <property type="match status" value="1"/>
</dbReference>
<dbReference type="RefSeq" id="WP_131898091.1">
    <property type="nucleotide sequence ID" value="NZ_SMKU01000165.1"/>
</dbReference>
<dbReference type="OrthoDB" id="3871793at2"/>
<accession>A0A4R5B810</accession>
<dbReference type="PANTHER" id="PTHR35526">
    <property type="entry name" value="ANTI-SIGMA-F FACTOR RSBW-RELATED"/>
    <property type="match status" value="1"/>
</dbReference>
<dbReference type="GO" id="GO:0005524">
    <property type="term" value="F:ATP binding"/>
    <property type="evidence" value="ECO:0007669"/>
    <property type="project" value="UniProtKB-KW"/>
</dbReference>
<evidence type="ECO:0000256" key="1">
    <source>
        <dbReference type="ARBA" id="ARBA00022527"/>
    </source>
</evidence>
<reference evidence="3 4" key="1">
    <citation type="submission" date="2019-03" db="EMBL/GenBank/DDBJ databases">
        <title>Draft genome sequences of novel Actinobacteria.</title>
        <authorList>
            <person name="Sahin N."/>
            <person name="Ay H."/>
            <person name="Saygin H."/>
        </authorList>
    </citation>
    <scope>NUCLEOTIDE SEQUENCE [LARGE SCALE GENOMIC DNA]</scope>
    <source>
        <strain evidence="3 4">H3C3</strain>
    </source>
</reference>
<keyword evidence="3" id="KW-0547">Nucleotide-binding</keyword>
<dbReference type="InterPro" id="IPR003594">
    <property type="entry name" value="HATPase_dom"/>
</dbReference>
<dbReference type="GO" id="GO:0004674">
    <property type="term" value="F:protein serine/threonine kinase activity"/>
    <property type="evidence" value="ECO:0007669"/>
    <property type="project" value="UniProtKB-KW"/>
</dbReference>
<dbReference type="InterPro" id="IPR036890">
    <property type="entry name" value="HATPase_C_sf"/>
</dbReference>
<sequence length="159" mass="16639">MSCGGLVVLGVITLPGVRESVANARLFLRDMLPVGLPALDDLVSVGSETVCNAIAHTASGHGGQVTVGLLVGEGLYRLEVADDGAGGRRPYVKAEDGTESGRGMRVVEALSERWGFRADGDRTVVWAEFRIGNSSGNSDRGLSPACPTLVPTACEEEKR</sequence>
<organism evidence="3 4">
    <name type="scientific">Actinomadura rubrisoli</name>
    <dbReference type="NCBI Taxonomy" id="2530368"/>
    <lineage>
        <taxon>Bacteria</taxon>
        <taxon>Bacillati</taxon>
        <taxon>Actinomycetota</taxon>
        <taxon>Actinomycetes</taxon>
        <taxon>Streptosporangiales</taxon>
        <taxon>Thermomonosporaceae</taxon>
        <taxon>Actinomadura</taxon>
    </lineage>
</organism>
<evidence type="ECO:0000313" key="4">
    <source>
        <dbReference type="Proteomes" id="UP000294513"/>
    </source>
</evidence>
<keyword evidence="1" id="KW-0723">Serine/threonine-protein kinase</keyword>